<accession>A0ABR6VY22</accession>
<proteinExistence type="predicted"/>
<feature type="region of interest" description="Disordered" evidence="1">
    <location>
        <begin position="218"/>
        <end position="258"/>
    </location>
</feature>
<dbReference type="EMBL" id="JACOAF010000042">
    <property type="protein sequence ID" value="MBC3541703.1"/>
    <property type="molecule type" value="Genomic_DNA"/>
</dbReference>
<evidence type="ECO:0000313" key="3">
    <source>
        <dbReference type="Proteomes" id="UP000659698"/>
    </source>
</evidence>
<gene>
    <name evidence="2" type="ORF">H7U12_18550</name>
</gene>
<organism evidence="2 3">
    <name type="scientific">Rufibacter sediminis</name>
    <dbReference type="NCBI Taxonomy" id="2762756"/>
    <lineage>
        <taxon>Bacteria</taxon>
        <taxon>Pseudomonadati</taxon>
        <taxon>Bacteroidota</taxon>
        <taxon>Cytophagia</taxon>
        <taxon>Cytophagales</taxon>
        <taxon>Hymenobacteraceae</taxon>
        <taxon>Rufibacter</taxon>
    </lineage>
</organism>
<reference evidence="2 3" key="1">
    <citation type="journal article" date="2019" name="Int. J. Syst. Evol. Microbiol.">
        <title>Rufibacter sediminis sp. nov., isolated from freshwater lake sediment.</title>
        <authorList>
            <person name="Qu J.H."/>
            <person name="Zhang L.J."/>
            <person name="Fu Y.H."/>
            <person name="Li H.F."/>
        </authorList>
    </citation>
    <scope>NUCLEOTIDE SEQUENCE [LARGE SCALE GENOMIC DNA]</scope>
    <source>
        <strain evidence="2 3">H-1</strain>
    </source>
</reference>
<sequence length="529" mass="58804">MNKAAFLNIVRQVAPIQDQEVDDLERLVVSFPYCQTAHVLLAKAAHDRGSMLSTQKLRRAAAHVSNRQLLKQLVYATPAVEEVYAPEVEDETEQEAFAPFVSEPVLENEPQNDYSDELPEVEEPAQFTPEELVDTDLAVEPALEEAPKEPTPELDVVQAFDEEIEPETEVVAEASAVVENEVFSEIETENELPEVSPNDLSQEVSEVAVEALVEPELETLSEESSLEVAAESQEEAVSADERDLTEEELEADDTFSEEDDNLDELLELIQINSLTSFSAPIPPVNLTHAEIISELTSAQETEPADEPAIDFGKVAERLSAASQSEPETQEVGMSAYLEIAKLDTLYDTSGYEFPTLKLPEVVQGTSTSDDAANDPYMSIFTQNNLAYWMGSSRLGESIQLKDDLTTTTPFFFQPELIIEHVKEQNAPAPAPEVSPAAKLDQQMDIINQFLKTTPKRKTLANAQLNNEPQEDLSAKSSKIKKTLVSENLALIFIKQGKGRKAIKIYEQLIVKFPEKKSYFAEQIDKLRNE</sequence>
<dbReference type="RefSeq" id="WP_186640871.1">
    <property type="nucleotide sequence ID" value="NZ_JACOAF010000042.1"/>
</dbReference>
<keyword evidence="3" id="KW-1185">Reference proteome</keyword>
<protein>
    <recommendedName>
        <fullName evidence="4">Tetratricopeptide repeat protein</fullName>
    </recommendedName>
</protein>
<name>A0ABR6VY22_9BACT</name>
<dbReference type="Proteomes" id="UP000659698">
    <property type="component" value="Unassembled WGS sequence"/>
</dbReference>
<feature type="compositionally biased region" description="Acidic residues" evidence="1">
    <location>
        <begin position="232"/>
        <end position="258"/>
    </location>
</feature>
<evidence type="ECO:0000256" key="1">
    <source>
        <dbReference type="SAM" id="MobiDB-lite"/>
    </source>
</evidence>
<evidence type="ECO:0008006" key="4">
    <source>
        <dbReference type="Google" id="ProtNLM"/>
    </source>
</evidence>
<comment type="caution">
    <text evidence="2">The sequence shown here is derived from an EMBL/GenBank/DDBJ whole genome shotgun (WGS) entry which is preliminary data.</text>
</comment>
<evidence type="ECO:0000313" key="2">
    <source>
        <dbReference type="EMBL" id="MBC3541703.1"/>
    </source>
</evidence>